<evidence type="ECO:0000259" key="6">
    <source>
        <dbReference type="Pfam" id="PF02465"/>
    </source>
</evidence>
<dbReference type="PANTHER" id="PTHR30288">
    <property type="entry name" value="FLAGELLAR CAP/ASSEMBLY PROTEIN FLID"/>
    <property type="match status" value="1"/>
</dbReference>
<sequence length="450" mass="44890">MAIGIDGLISGLDTTSLINQLVEAESGERTQLATRSSSVSKLVTSLQSLNTKLASLADAATASAKASSWQAYTAKSSSSAVTVTARAGATSSSLSLTTAALARGQVSLVDTAALAGQTSLTFSAADGTVTTVDIDGDTPASAAEAINAAGTGISAALVRVGGSGDDAEFVLQLTGATGAAGAFSARAGDTEIASASSAITTARDAEVVLWAGTGAERRVTSATNTFADLLAGTDITVSAVSADPVTITVGTDTDAQSALVTDLVAKVTDVLSAVSAGTATTTSTDDDGNTVVSGGVYAGDSAVRALSQDLIEAFTRPVDGRSPATALGISVDRDGAITIDESVLAASLAADPEGTQAFATALSARVAQVGTTYSDPISGLITAKISGQQTLSADLEARISEWDTRIADRKASLLTKFNAMETTLATLKTTSSWLDTQLAGLMTNYSGSKS</sequence>
<feature type="domain" description="Flagellar hook-associated protein 2 N-terminal" evidence="6">
    <location>
        <begin position="10"/>
        <end position="105"/>
    </location>
</feature>
<protein>
    <recommendedName>
        <fullName evidence="5">Flagellar hook-associated protein 2</fullName>
        <shortName evidence="5">HAP2</shortName>
    </recommendedName>
    <alternativeName>
        <fullName evidence="5">Flagellar cap protein</fullName>
    </alternativeName>
</protein>
<evidence type="ECO:0000256" key="5">
    <source>
        <dbReference type="RuleBase" id="RU362066"/>
    </source>
</evidence>
<keyword evidence="3" id="KW-0175">Coiled coil</keyword>
<evidence type="ECO:0000256" key="4">
    <source>
        <dbReference type="ARBA" id="ARBA00023143"/>
    </source>
</evidence>
<dbReference type="EMBL" id="JBHTEF010000001">
    <property type="protein sequence ID" value="MFC7581199.1"/>
    <property type="molecule type" value="Genomic_DNA"/>
</dbReference>
<dbReference type="Pfam" id="PF02465">
    <property type="entry name" value="FliD_N"/>
    <property type="match status" value="1"/>
</dbReference>
<comment type="caution">
    <text evidence="8">The sequence shown here is derived from an EMBL/GenBank/DDBJ whole genome shotgun (WGS) entry which is preliminary data.</text>
</comment>
<keyword evidence="9" id="KW-1185">Reference proteome</keyword>
<feature type="domain" description="Flagellar hook-associated protein 2 C-terminal" evidence="7">
    <location>
        <begin position="218"/>
        <end position="427"/>
    </location>
</feature>
<keyword evidence="8" id="KW-0969">Cilium</keyword>
<keyword evidence="5" id="KW-0964">Secreted</keyword>
<proteinExistence type="inferred from homology"/>
<evidence type="ECO:0000256" key="2">
    <source>
        <dbReference type="ARBA" id="ARBA00011255"/>
    </source>
</evidence>
<dbReference type="RefSeq" id="WP_380974261.1">
    <property type="nucleotide sequence ID" value="NZ_JBHTEF010000001.1"/>
</dbReference>
<dbReference type="InterPro" id="IPR003481">
    <property type="entry name" value="FliD_N"/>
</dbReference>
<dbReference type="InterPro" id="IPR010809">
    <property type="entry name" value="FliD_C"/>
</dbReference>
<evidence type="ECO:0000313" key="9">
    <source>
        <dbReference type="Proteomes" id="UP001596527"/>
    </source>
</evidence>
<name>A0ABW2SN21_9ACTO</name>
<dbReference type="Pfam" id="PF07195">
    <property type="entry name" value="FliD_C"/>
    <property type="match status" value="1"/>
</dbReference>
<evidence type="ECO:0000256" key="1">
    <source>
        <dbReference type="ARBA" id="ARBA00009764"/>
    </source>
</evidence>
<keyword evidence="8" id="KW-0282">Flagellum</keyword>
<dbReference type="InterPro" id="IPR040026">
    <property type="entry name" value="FliD"/>
</dbReference>
<comment type="function">
    <text evidence="5">Required for morphogenesis and for the elongation of the flagellar filament by facilitating polymerization of the flagellin monomers at the tip of growing filament. Forms a capping structure, which prevents flagellin subunits (transported through the central channel of the flagellum) from leaking out without polymerization at the distal end.</text>
</comment>
<comment type="subunit">
    <text evidence="2 5">Homopentamer.</text>
</comment>
<keyword evidence="8" id="KW-0966">Cell projection</keyword>
<evidence type="ECO:0000256" key="3">
    <source>
        <dbReference type="ARBA" id="ARBA00023054"/>
    </source>
</evidence>
<organism evidence="8 9">
    <name type="scientific">Schaalia naturae</name>
    <dbReference type="NCBI Taxonomy" id="635203"/>
    <lineage>
        <taxon>Bacteria</taxon>
        <taxon>Bacillati</taxon>
        <taxon>Actinomycetota</taxon>
        <taxon>Actinomycetes</taxon>
        <taxon>Actinomycetales</taxon>
        <taxon>Actinomycetaceae</taxon>
        <taxon>Schaalia</taxon>
    </lineage>
</organism>
<keyword evidence="4 5" id="KW-0975">Bacterial flagellum</keyword>
<reference evidence="9" key="1">
    <citation type="journal article" date="2019" name="Int. J. Syst. Evol. Microbiol.">
        <title>The Global Catalogue of Microorganisms (GCM) 10K type strain sequencing project: providing services to taxonomists for standard genome sequencing and annotation.</title>
        <authorList>
            <consortium name="The Broad Institute Genomics Platform"/>
            <consortium name="The Broad Institute Genome Sequencing Center for Infectious Disease"/>
            <person name="Wu L."/>
            <person name="Ma J."/>
        </authorList>
    </citation>
    <scope>NUCLEOTIDE SEQUENCE [LARGE SCALE GENOMIC DNA]</scope>
    <source>
        <strain evidence="9">CCUG 56698</strain>
    </source>
</reference>
<comment type="subcellular location">
    <subcellularLocation>
        <location evidence="5">Secreted</location>
    </subcellularLocation>
    <subcellularLocation>
        <location evidence="5">Bacterial flagellum</location>
    </subcellularLocation>
</comment>
<dbReference type="PANTHER" id="PTHR30288:SF0">
    <property type="entry name" value="FLAGELLAR HOOK-ASSOCIATED PROTEIN 2"/>
    <property type="match status" value="1"/>
</dbReference>
<comment type="similarity">
    <text evidence="1 5">Belongs to the FliD family.</text>
</comment>
<evidence type="ECO:0000313" key="8">
    <source>
        <dbReference type="EMBL" id="MFC7581199.1"/>
    </source>
</evidence>
<gene>
    <name evidence="8" type="primary">fliD</name>
    <name evidence="8" type="ORF">ACFQWG_08310</name>
</gene>
<dbReference type="Proteomes" id="UP001596527">
    <property type="component" value="Unassembled WGS sequence"/>
</dbReference>
<evidence type="ECO:0000259" key="7">
    <source>
        <dbReference type="Pfam" id="PF07195"/>
    </source>
</evidence>
<accession>A0ABW2SN21</accession>